<proteinExistence type="predicted"/>
<dbReference type="AlphaFoldDB" id="A0A6J5U9F3"/>
<dbReference type="SUPFAM" id="SSF56112">
    <property type="entry name" value="Protein kinase-like (PK-like)"/>
    <property type="match status" value="1"/>
</dbReference>
<accession>A0A6J5U9F3</accession>
<protein>
    <recommendedName>
        <fullName evidence="3">Protein kinase domain-containing protein</fullName>
    </recommendedName>
</protein>
<dbReference type="Proteomes" id="UP000507222">
    <property type="component" value="Unassembled WGS sequence"/>
</dbReference>
<dbReference type="InterPro" id="IPR011009">
    <property type="entry name" value="Kinase-like_dom_sf"/>
</dbReference>
<gene>
    <name evidence="1" type="ORF">CURHAP_LOCUS19987</name>
</gene>
<dbReference type="EMBL" id="CAEKDK010000003">
    <property type="protein sequence ID" value="CAB4273001.1"/>
    <property type="molecule type" value="Genomic_DNA"/>
</dbReference>
<evidence type="ECO:0008006" key="3">
    <source>
        <dbReference type="Google" id="ProtNLM"/>
    </source>
</evidence>
<evidence type="ECO:0000313" key="1">
    <source>
        <dbReference type="EMBL" id="CAB4273001.1"/>
    </source>
</evidence>
<reference evidence="1 2" key="1">
    <citation type="submission" date="2020-05" db="EMBL/GenBank/DDBJ databases">
        <authorList>
            <person name="Campoy J."/>
            <person name="Schneeberger K."/>
            <person name="Spophaly S."/>
        </authorList>
    </citation>
    <scope>NUCLEOTIDE SEQUENCE [LARGE SCALE GENOMIC DNA]</scope>
    <source>
        <strain evidence="1">PruArmRojPasFocal</strain>
    </source>
</reference>
<name>A0A6J5U9F3_PRUAR</name>
<evidence type="ECO:0000313" key="2">
    <source>
        <dbReference type="Proteomes" id="UP000507222"/>
    </source>
</evidence>
<organism evidence="1 2">
    <name type="scientific">Prunus armeniaca</name>
    <name type="common">Apricot</name>
    <name type="synonym">Armeniaca vulgaris</name>
    <dbReference type="NCBI Taxonomy" id="36596"/>
    <lineage>
        <taxon>Eukaryota</taxon>
        <taxon>Viridiplantae</taxon>
        <taxon>Streptophyta</taxon>
        <taxon>Embryophyta</taxon>
        <taxon>Tracheophyta</taxon>
        <taxon>Spermatophyta</taxon>
        <taxon>Magnoliopsida</taxon>
        <taxon>eudicotyledons</taxon>
        <taxon>Gunneridae</taxon>
        <taxon>Pentapetalae</taxon>
        <taxon>rosids</taxon>
        <taxon>fabids</taxon>
        <taxon>Rosales</taxon>
        <taxon>Rosaceae</taxon>
        <taxon>Amygdaloideae</taxon>
        <taxon>Amygdaleae</taxon>
        <taxon>Prunus</taxon>
    </lineage>
</organism>
<sequence>MLNGKSPYDLKPGYNPNNLHDMLMFDHLRTCKIPTRISNVARGFPKSCLAMKFRERLTAERLLSHPFVARPQPYKRGSYQG</sequence>
<dbReference type="Gene3D" id="1.10.510.10">
    <property type="entry name" value="Transferase(Phosphotransferase) domain 1"/>
    <property type="match status" value="1"/>
</dbReference>